<organism evidence="18 19">
    <name type="scientific">Thalassorhabdus alkalitolerans</name>
    <dbReference type="NCBI Taxonomy" id="2282697"/>
    <lineage>
        <taxon>Bacteria</taxon>
        <taxon>Bacillati</taxon>
        <taxon>Bacillota</taxon>
        <taxon>Bacilli</taxon>
        <taxon>Bacillales</taxon>
        <taxon>Bacillaceae</taxon>
        <taxon>Thalassorhabdus</taxon>
    </lineage>
</organism>
<dbReference type="PROSITE" id="PS51198">
    <property type="entry name" value="UVRD_HELICASE_ATP_BIND"/>
    <property type="match status" value="1"/>
</dbReference>
<keyword evidence="15" id="KW-0175">Coiled coil</keyword>
<dbReference type="InterPro" id="IPR038726">
    <property type="entry name" value="PDDEXK_AddAB-type"/>
</dbReference>
<keyword evidence="8 13" id="KW-0238">DNA-binding</keyword>
<evidence type="ECO:0000256" key="3">
    <source>
        <dbReference type="ARBA" id="ARBA00022763"/>
    </source>
</evidence>
<evidence type="ECO:0000256" key="10">
    <source>
        <dbReference type="ARBA" id="ARBA00023235"/>
    </source>
</evidence>
<dbReference type="SUPFAM" id="SSF52980">
    <property type="entry name" value="Restriction endonuclease-like"/>
    <property type="match status" value="1"/>
</dbReference>
<dbReference type="InterPro" id="IPR014016">
    <property type="entry name" value="UvrD-like_ATP-bd"/>
</dbReference>
<dbReference type="Gene3D" id="3.40.50.300">
    <property type="entry name" value="P-loop containing nucleotide triphosphate hydrolases"/>
    <property type="match status" value="4"/>
</dbReference>
<feature type="binding site" evidence="14">
    <location>
        <begin position="31"/>
        <end position="38"/>
    </location>
    <ligand>
        <name>ATP</name>
        <dbReference type="ChEBI" id="CHEBI:30616"/>
    </ligand>
</feature>
<dbReference type="GO" id="GO:0003678">
    <property type="term" value="F:DNA helicase activity"/>
    <property type="evidence" value="ECO:0007669"/>
    <property type="project" value="UniProtKB-EC"/>
</dbReference>
<dbReference type="SUPFAM" id="SSF52540">
    <property type="entry name" value="P-loop containing nucleoside triphosphate hydrolases"/>
    <property type="match status" value="1"/>
</dbReference>
<keyword evidence="6 13" id="KW-0269">Exonuclease</keyword>
<feature type="coiled-coil region" evidence="15">
    <location>
        <begin position="293"/>
        <end position="324"/>
    </location>
</feature>
<dbReference type="EC" id="3.1.-.-" evidence="13"/>
<dbReference type="Gene3D" id="1.10.274.50">
    <property type="match status" value="1"/>
</dbReference>
<evidence type="ECO:0000256" key="14">
    <source>
        <dbReference type="PROSITE-ProRule" id="PRU00560"/>
    </source>
</evidence>
<evidence type="ECO:0000256" key="1">
    <source>
        <dbReference type="ARBA" id="ARBA00022722"/>
    </source>
</evidence>
<dbReference type="NCBIfam" id="TIGR02785">
    <property type="entry name" value="addA_Gpos"/>
    <property type="match status" value="1"/>
</dbReference>
<dbReference type="Pfam" id="PF00580">
    <property type="entry name" value="UvrD-helicase"/>
    <property type="match status" value="1"/>
</dbReference>
<evidence type="ECO:0000256" key="15">
    <source>
        <dbReference type="SAM" id="Coils"/>
    </source>
</evidence>
<protein>
    <recommendedName>
        <fullName evidence="13">ATP-dependent helicase/nuclease subunit A</fullName>
        <ecNumber evidence="13">3.1.-.-</ecNumber>
        <ecNumber evidence="13">5.6.2.4</ecNumber>
    </recommendedName>
    <alternativeName>
        <fullName evidence="13">ATP-dependent helicase/nuclease AddA</fullName>
    </alternativeName>
    <alternativeName>
        <fullName evidence="13">DNA 3'-5' helicase AddA</fullName>
    </alternativeName>
</protein>
<dbReference type="Pfam" id="PF12705">
    <property type="entry name" value="PDDEXK_1"/>
    <property type="match status" value="1"/>
</dbReference>
<keyword evidence="10 13" id="KW-0413">Isomerase</keyword>
<dbReference type="RefSeq" id="WP_385943010.1">
    <property type="nucleotide sequence ID" value="NZ_JBHSOZ010000010.1"/>
</dbReference>
<dbReference type="InterPro" id="IPR014152">
    <property type="entry name" value="AddA"/>
</dbReference>
<dbReference type="HAMAP" id="MF_01451">
    <property type="entry name" value="AddA"/>
    <property type="match status" value="1"/>
</dbReference>
<evidence type="ECO:0000259" key="16">
    <source>
        <dbReference type="PROSITE" id="PS51198"/>
    </source>
</evidence>
<keyword evidence="3 13" id="KW-0227">DNA damage</keyword>
<evidence type="ECO:0000256" key="9">
    <source>
        <dbReference type="ARBA" id="ARBA00023204"/>
    </source>
</evidence>
<comment type="function">
    <text evidence="13">The heterodimer acts as both an ATP-dependent DNA helicase and an ATP-dependent, dual-direction single-stranded exonuclease. Recognizes the chi site generating a DNA molecule suitable for the initiation of homologous recombination. The AddA nuclease domain is required for chi fragment generation; this subunit has the helicase and 3' -&gt; 5' nuclease activities.</text>
</comment>
<feature type="domain" description="UvrD-like helicase ATP-binding" evidence="16">
    <location>
        <begin position="10"/>
        <end position="480"/>
    </location>
</feature>
<keyword evidence="19" id="KW-1185">Reference proteome</keyword>
<keyword evidence="1 13" id="KW-0540">Nuclease</keyword>
<evidence type="ECO:0000256" key="4">
    <source>
        <dbReference type="ARBA" id="ARBA00022801"/>
    </source>
</evidence>
<comment type="similarity">
    <text evidence="13">Belongs to the helicase family. AddA subfamily.</text>
</comment>
<evidence type="ECO:0000256" key="11">
    <source>
        <dbReference type="ARBA" id="ARBA00034617"/>
    </source>
</evidence>
<feature type="coiled-coil region" evidence="15">
    <location>
        <begin position="538"/>
        <end position="565"/>
    </location>
</feature>
<sequence>MKVRPKPKDAVWTDEQWQAIDAKGNNILVAAAAGSGKTAVLVERIIRKIVDPDDEAEVDRLLIVTFTNAAAAEMRNRIGEAINKEIQKQPGSLHLRRQLSLLNRAHISTLHSFCMNVIRKYYYKVNIDPKFRILDDTEGELMREEIIEDIFEEEYGIEGNSSFYKLVDMYSGDRSDDALRSLVRRLYDFSRSHPSPEYWLDQMAARYDISDAERVEDLPWTPELLQDIQSQLRGAQSWIEKALQVTHEPGGPHPYGENFSEDLEKISSLLQADNWAELYDKFQTFTYGKLKTIRKTEGVLDELKEQAKSLRERAKKQTQELKEGLFSRPPEVFLKDVKTMAPSIRYLVKLVKEFSSRYQEAKREKALVDFSDLEHICLTILTEGFGENGTRLPSEAAKEYQDYFVEVMVDEYQDTNLVQETILSLLSKGDNRFMVGDVKQSIYRFRLAEPGLFLQKYKKYQEEDNTEGWRIDLAKNFRSRSEVLDATNFLFRQIMDESVGEIPYDQAAELRLGNTSYPQSAGFEAEIAVINKGDPIESSKNENEMIELEEELETAQLEARWIARKIKGLVESGQEVFDKDSKAMRKIRYRDVVILMRSMPWAATMMEEFKKENIPVYAELSTGYFEAVEVAVMMSLLKVIDNPYQDIPLASVLRSPIIGLDEEELAQIRIKDRKSSYYEALKIASIEMEDEALKNRVTFFLERLTHWRTSARCGSLSELIWDLYRETGYYDFVGGLTGGKQRQANLRALYDRARAYEETSFRGLFRFLRFIERMQERGDDLGAARALGEQEDVVRIMTVHKSKGLEFPVVFFAGMNKQFNMQDVRGTVMLHKELGLGSKFIDPALRVSYPTLPQLAIKNRMKLESIAEEMRVLYVALTRAKEKLYLVGTVKDAEKSLQKWQEHVSIEDWLLPAAERAKSSSYLDWIGPAVLRHSAGTDLRGEENAKVLEGVENDPSKWKIEIKQQEELQQLPEKKETAATLLENKVKRLEPVEESSPYQEVVRFRLEWDYEFQSASVHRSKQTVSEIKHDIDDEYSDREFIGHFKSETAERPRFMQRSRLTPAERGTAIHAVMQHVPLRSSISKEEVDRLLFMMTERELVTKEQADSVDAEAVVQFLSSELGKRVSSARMVEREVPFTFAMAASKAYQDWNENEEDEKVLVQGVVDLLFRDEKGDLVLVDYKSDKITNRFTGGFEEAEQVMRERYQTQVSIYMQALESIFNEKIQEAYLYFFDGSSTLAMHTERKEE</sequence>
<proteinExistence type="inferred from homology"/>
<evidence type="ECO:0000256" key="12">
    <source>
        <dbReference type="ARBA" id="ARBA00048988"/>
    </source>
</evidence>
<comment type="subunit">
    <text evidence="13">Heterodimer of AddA and AddB/RexB.</text>
</comment>
<evidence type="ECO:0000259" key="17">
    <source>
        <dbReference type="PROSITE" id="PS51217"/>
    </source>
</evidence>
<dbReference type="PANTHER" id="PTHR11070:SF48">
    <property type="entry name" value="ATP-DEPENDENT HELICASE_NUCLEASE SUBUNIT A"/>
    <property type="match status" value="1"/>
</dbReference>
<evidence type="ECO:0000256" key="7">
    <source>
        <dbReference type="ARBA" id="ARBA00022840"/>
    </source>
</evidence>
<accession>A0ABW0YQE8</accession>
<name>A0ABW0YQE8_9BACI</name>
<dbReference type="EC" id="5.6.2.4" evidence="13"/>
<dbReference type="Proteomes" id="UP001596142">
    <property type="component" value="Unassembled WGS sequence"/>
</dbReference>
<comment type="cofactor">
    <cofactor evidence="13">
        <name>Mg(2+)</name>
        <dbReference type="ChEBI" id="CHEBI:18420"/>
    </cofactor>
</comment>
<dbReference type="InterPro" id="IPR000212">
    <property type="entry name" value="DNA_helicase_UvrD/REP"/>
</dbReference>
<dbReference type="InterPro" id="IPR027417">
    <property type="entry name" value="P-loop_NTPase"/>
</dbReference>
<evidence type="ECO:0000313" key="18">
    <source>
        <dbReference type="EMBL" id="MFC5714361.1"/>
    </source>
</evidence>
<evidence type="ECO:0000256" key="13">
    <source>
        <dbReference type="HAMAP-Rule" id="MF_01451"/>
    </source>
</evidence>
<dbReference type="EMBL" id="JBHSOZ010000010">
    <property type="protein sequence ID" value="MFC5714361.1"/>
    <property type="molecule type" value="Genomic_DNA"/>
</dbReference>
<evidence type="ECO:0000256" key="2">
    <source>
        <dbReference type="ARBA" id="ARBA00022741"/>
    </source>
</evidence>
<keyword evidence="4 13" id="KW-0378">Hydrolase</keyword>
<gene>
    <name evidence="13 18" type="primary">addA</name>
    <name evidence="18" type="ORF">ACFPU1_16545</name>
</gene>
<reference evidence="19" key="1">
    <citation type="journal article" date="2019" name="Int. J. Syst. Evol. Microbiol.">
        <title>The Global Catalogue of Microorganisms (GCM) 10K type strain sequencing project: providing services to taxonomists for standard genome sequencing and annotation.</title>
        <authorList>
            <consortium name="The Broad Institute Genomics Platform"/>
            <consortium name="The Broad Institute Genome Sequencing Center for Infectious Disease"/>
            <person name="Wu L."/>
            <person name="Ma J."/>
        </authorList>
    </citation>
    <scope>NUCLEOTIDE SEQUENCE [LARGE SCALE GENOMIC DNA]</scope>
    <source>
        <strain evidence="19">CECT 7184</strain>
    </source>
</reference>
<dbReference type="InterPro" id="IPR014017">
    <property type="entry name" value="DNA_helicase_UvrD-like_C"/>
</dbReference>
<evidence type="ECO:0000256" key="8">
    <source>
        <dbReference type="ARBA" id="ARBA00023125"/>
    </source>
</evidence>
<evidence type="ECO:0000256" key="5">
    <source>
        <dbReference type="ARBA" id="ARBA00022806"/>
    </source>
</evidence>
<dbReference type="PANTHER" id="PTHR11070">
    <property type="entry name" value="UVRD / RECB / PCRA DNA HELICASE FAMILY MEMBER"/>
    <property type="match status" value="1"/>
</dbReference>
<dbReference type="Gene3D" id="3.90.320.10">
    <property type="match status" value="1"/>
</dbReference>
<keyword evidence="2 13" id="KW-0547">Nucleotide-binding</keyword>
<dbReference type="Pfam" id="PF13361">
    <property type="entry name" value="UvrD_C"/>
    <property type="match status" value="1"/>
</dbReference>
<comment type="catalytic activity">
    <reaction evidence="11 13">
        <text>Couples ATP hydrolysis with the unwinding of duplex DNA by translocating in the 3'-5' direction.</text>
        <dbReference type="EC" id="5.6.2.4"/>
    </reaction>
</comment>
<evidence type="ECO:0000256" key="6">
    <source>
        <dbReference type="ARBA" id="ARBA00022839"/>
    </source>
</evidence>
<dbReference type="PROSITE" id="PS51217">
    <property type="entry name" value="UVRD_HELICASE_CTER"/>
    <property type="match status" value="1"/>
</dbReference>
<comment type="caution">
    <text evidence="18">The sequence shown here is derived from an EMBL/GenBank/DDBJ whole genome shotgun (WGS) entry which is preliminary data.</text>
</comment>
<evidence type="ECO:0000313" key="19">
    <source>
        <dbReference type="Proteomes" id="UP001596142"/>
    </source>
</evidence>
<keyword evidence="9 13" id="KW-0234">DNA repair</keyword>
<keyword evidence="5 13" id="KW-0347">Helicase</keyword>
<dbReference type="InterPro" id="IPR011335">
    <property type="entry name" value="Restrct_endonuc-II-like"/>
</dbReference>
<keyword evidence="7 13" id="KW-0067">ATP-binding</keyword>
<comment type="catalytic activity">
    <reaction evidence="12 13">
        <text>ATP + H2O = ADP + phosphate + H(+)</text>
        <dbReference type="Rhea" id="RHEA:13065"/>
        <dbReference type="ChEBI" id="CHEBI:15377"/>
        <dbReference type="ChEBI" id="CHEBI:15378"/>
        <dbReference type="ChEBI" id="CHEBI:30616"/>
        <dbReference type="ChEBI" id="CHEBI:43474"/>
        <dbReference type="ChEBI" id="CHEBI:456216"/>
        <dbReference type="EC" id="5.6.2.4"/>
    </reaction>
</comment>
<dbReference type="InterPro" id="IPR011604">
    <property type="entry name" value="PDDEXK-like_dom_sf"/>
</dbReference>
<feature type="domain" description="UvrD-like helicase C-terminal" evidence="17">
    <location>
        <begin position="515"/>
        <end position="804"/>
    </location>
</feature>
<dbReference type="GO" id="GO:0016787">
    <property type="term" value="F:hydrolase activity"/>
    <property type="evidence" value="ECO:0007669"/>
    <property type="project" value="UniProtKB-KW"/>
</dbReference>